<gene>
    <name evidence="1" type="ORF">DPEC_G00035420</name>
</gene>
<name>A0ACC2HDB0_DALPE</name>
<dbReference type="Proteomes" id="UP001157502">
    <property type="component" value="Chromosome 3"/>
</dbReference>
<keyword evidence="2" id="KW-1185">Reference proteome</keyword>
<protein>
    <submittedName>
        <fullName evidence="1">Uncharacterized protein</fullName>
    </submittedName>
</protein>
<evidence type="ECO:0000313" key="2">
    <source>
        <dbReference type="Proteomes" id="UP001157502"/>
    </source>
</evidence>
<reference evidence="1" key="1">
    <citation type="submission" date="2021-05" db="EMBL/GenBank/DDBJ databases">
        <authorList>
            <person name="Pan Q."/>
            <person name="Jouanno E."/>
            <person name="Zahm M."/>
            <person name="Klopp C."/>
            <person name="Cabau C."/>
            <person name="Louis A."/>
            <person name="Berthelot C."/>
            <person name="Parey E."/>
            <person name="Roest Crollius H."/>
            <person name="Montfort J."/>
            <person name="Robinson-Rechavi M."/>
            <person name="Bouchez O."/>
            <person name="Lampietro C."/>
            <person name="Lopez Roques C."/>
            <person name="Donnadieu C."/>
            <person name="Postlethwait J."/>
            <person name="Bobe J."/>
            <person name="Dillon D."/>
            <person name="Chandos A."/>
            <person name="von Hippel F."/>
            <person name="Guiguen Y."/>
        </authorList>
    </citation>
    <scope>NUCLEOTIDE SEQUENCE</scope>
    <source>
        <strain evidence="1">YG-Jan2019</strain>
    </source>
</reference>
<sequence>MYCTASFTEAAFDPLVPGLIIAGPLGMLQRVSKRAYCCCITLLLPDSAGLHGPLVARSCHAMGALMHQLWARQTHFGEMRR</sequence>
<evidence type="ECO:0000313" key="1">
    <source>
        <dbReference type="EMBL" id="KAJ8013974.1"/>
    </source>
</evidence>
<organism evidence="1 2">
    <name type="scientific">Dallia pectoralis</name>
    <name type="common">Alaska blackfish</name>
    <dbReference type="NCBI Taxonomy" id="75939"/>
    <lineage>
        <taxon>Eukaryota</taxon>
        <taxon>Metazoa</taxon>
        <taxon>Chordata</taxon>
        <taxon>Craniata</taxon>
        <taxon>Vertebrata</taxon>
        <taxon>Euteleostomi</taxon>
        <taxon>Actinopterygii</taxon>
        <taxon>Neopterygii</taxon>
        <taxon>Teleostei</taxon>
        <taxon>Protacanthopterygii</taxon>
        <taxon>Esociformes</taxon>
        <taxon>Umbridae</taxon>
        <taxon>Dallia</taxon>
    </lineage>
</organism>
<comment type="caution">
    <text evidence="1">The sequence shown here is derived from an EMBL/GenBank/DDBJ whole genome shotgun (WGS) entry which is preliminary data.</text>
</comment>
<accession>A0ACC2HDB0</accession>
<dbReference type="EMBL" id="CM055730">
    <property type="protein sequence ID" value="KAJ8013974.1"/>
    <property type="molecule type" value="Genomic_DNA"/>
</dbReference>
<proteinExistence type="predicted"/>